<accession>A0A0B2X700</accession>
<feature type="domain" description="Endonuclease/exonuclease/phosphatase" evidence="2">
    <location>
        <begin position="149"/>
        <end position="195"/>
    </location>
</feature>
<dbReference type="GO" id="GO:0003964">
    <property type="term" value="F:RNA-directed DNA polymerase activity"/>
    <property type="evidence" value="ECO:0007669"/>
    <property type="project" value="UniProtKB-KW"/>
</dbReference>
<keyword evidence="4" id="KW-1185">Reference proteome</keyword>
<dbReference type="OrthoDB" id="5145195at2759"/>
<dbReference type="InterPro" id="IPR005135">
    <property type="entry name" value="Endo/exonuclease/phosphatase"/>
</dbReference>
<dbReference type="AlphaFoldDB" id="A0A0B2X700"/>
<evidence type="ECO:0000259" key="2">
    <source>
        <dbReference type="Pfam" id="PF14529"/>
    </source>
</evidence>
<comment type="caution">
    <text evidence="3">The sequence shown here is derived from an EMBL/GenBank/DDBJ whole genome shotgun (WGS) entry which is preliminary data.</text>
</comment>
<dbReference type="GeneID" id="23633209"/>
<dbReference type="KEGG" id="maj:MAA_11761"/>
<dbReference type="InterPro" id="IPR036691">
    <property type="entry name" value="Endo/exonu/phosph_ase_sf"/>
</dbReference>
<proteinExistence type="predicted"/>
<dbReference type="Gene3D" id="3.60.10.10">
    <property type="entry name" value="Endonuclease/exonuclease/phosphatase"/>
    <property type="match status" value="1"/>
</dbReference>
<gene>
    <name evidence="3" type="ORF">MAA_11761</name>
</gene>
<reference evidence="3 4" key="1">
    <citation type="journal article" date="2011" name="PLoS Genet.">
        <title>Genome sequencing and comparative transcriptomics of the model entomopathogenic fungi Metarhizium anisopliae and M. acridum.</title>
        <authorList>
            <person name="Gao Q."/>
            <person name="Jin K."/>
            <person name="Ying S.H."/>
            <person name="Zhang Y."/>
            <person name="Xiao G."/>
            <person name="Shang Y."/>
            <person name="Duan Z."/>
            <person name="Hu X."/>
            <person name="Xie X.Q."/>
            <person name="Zhou G."/>
            <person name="Peng G."/>
            <person name="Luo Z."/>
            <person name="Huang W."/>
            <person name="Wang B."/>
            <person name="Fang W."/>
            <person name="Wang S."/>
            <person name="Zhong Y."/>
            <person name="Ma L.J."/>
            <person name="St Leger R.J."/>
            <person name="Zhao G.P."/>
            <person name="Pei Y."/>
            <person name="Feng M.G."/>
            <person name="Xia Y."/>
            <person name="Wang C."/>
        </authorList>
    </citation>
    <scope>NUCLEOTIDE SEQUENCE [LARGE SCALE GENOMIC DNA]</scope>
    <source>
        <strain evidence="4">ARSEF 23 / ATCC MYA-3075</strain>
    </source>
</reference>
<dbReference type="HOGENOM" id="CLU_058663_0_0_1"/>
<evidence type="ECO:0000256" key="1">
    <source>
        <dbReference type="SAM" id="MobiDB-lite"/>
    </source>
</evidence>
<keyword evidence="3" id="KW-0695">RNA-directed DNA polymerase</keyword>
<evidence type="ECO:0000313" key="4">
    <source>
        <dbReference type="Proteomes" id="UP000002498"/>
    </source>
</evidence>
<organism evidence="3 4">
    <name type="scientific">Metarhizium robertsii (strain ARSEF 23 / ATCC MYA-3075)</name>
    <name type="common">Metarhizium anisopliae (strain ARSEF 23)</name>
    <dbReference type="NCBI Taxonomy" id="655844"/>
    <lineage>
        <taxon>Eukaryota</taxon>
        <taxon>Fungi</taxon>
        <taxon>Dikarya</taxon>
        <taxon>Ascomycota</taxon>
        <taxon>Pezizomycotina</taxon>
        <taxon>Sordariomycetes</taxon>
        <taxon>Hypocreomycetidae</taxon>
        <taxon>Hypocreales</taxon>
        <taxon>Clavicipitaceae</taxon>
        <taxon>Metarhizium</taxon>
    </lineage>
</organism>
<dbReference type="SUPFAM" id="SSF56219">
    <property type="entry name" value="DNase I-like"/>
    <property type="match status" value="1"/>
</dbReference>
<dbReference type="EMBL" id="ADNJ02000019">
    <property type="protein sequence ID" value="KHO10643.1"/>
    <property type="molecule type" value="Genomic_DNA"/>
</dbReference>
<dbReference type="Proteomes" id="UP000002498">
    <property type="component" value="Unassembled WGS sequence"/>
</dbReference>
<sequence length="440" mass="48737">MRRKQATPRRRQDLRIFQANVGKGGPSHDCALALADAERFDLILLQEPWTDVKDGRCLTETHPAYDAFSSVDYWEGPSTRPRVITYLRRSPTLLADQLRPSPSRDMLWLHVDDTTFVNVYRQPGVHETLDLLVQWPIPGRCVVVGGPIPGRCVVVGDFNARHYSWQAGDTTGRGNDIATWATRNDLSLLNPPNKPDQPIRVTSDDELKRFGEIVEMEASALPTQTSSTEGLDALAASLTSMLQSAASRAGHLTRKRARAAPWWNDKCALAAAEYRSMRRIYPLGYGKEAQLARKRLKRGSLGRGSNGNEDIFKITRWTKARSPFQPPPLQVNGTVYETMTEKATALRQATLERRTSGDDIENPWVDVSPNQSLPFSSHVSAEEARKATIDTGNTSPGSDDITVKLLRAAWPAIGNLVRELYEGCLTVSDAGAPPERLQGG</sequence>
<protein>
    <submittedName>
        <fullName evidence="3">Reverse transcriptase</fullName>
    </submittedName>
</protein>
<keyword evidence="3" id="KW-0548">Nucleotidyltransferase</keyword>
<feature type="compositionally biased region" description="Polar residues" evidence="1">
    <location>
        <begin position="368"/>
        <end position="379"/>
    </location>
</feature>
<keyword evidence="3" id="KW-0808">Transferase</keyword>
<dbReference type="Pfam" id="PF14529">
    <property type="entry name" value="Exo_endo_phos_2"/>
    <property type="match status" value="1"/>
</dbReference>
<evidence type="ECO:0000313" key="3">
    <source>
        <dbReference type="EMBL" id="KHO10643.1"/>
    </source>
</evidence>
<dbReference type="RefSeq" id="XP_011410978.1">
    <property type="nucleotide sequence ID" value="XM_011412676.1"/>
</dbReference>
<name>A0A0B2X700_METRA</name>
<feature type="region of interest" description="Disordered" evidence="1">
    <location>
        <begin position="352"/>
        <end position="398"/>
    </location>
</feature>
<reference evidence="3 4" key="2">
    <citation type="journal article" date="2014" name="Proc. Natl. Acad. Sci. U.S.A.">
        <title>Trajectory and genomic determinants of fungal-pathogen speciation and host adaptation.</title>
        <authorList>
            <person name="Hu X."/>
            <person name="Xiao G."/>
            <person name="Zheng P."/>
            <person name="Shang Y."/>
            <person name="Su Y."/>
            <person name="Zhang X."/>
            <person name="Liu X."/>
            <person name="Zhan S."/>
            <person name="St Leger R.J."/>
            <person name="Wang C."/>
        </authorList>
    </citation>
    <scope>GENOME REANNOTATION</scope>
    <source>
        <strain evidence="4">ARSEF 23 / ATCC MYA-3075</strain>
    </source>
</reference>